<dbReference type="InterPro" id="IPR036691">
    <property type="entry name" value="Endo/exonu/phosph_ase_sf"/>
</dbReference>
<dbReference type="Pfam" id="PF03372">
    <property type="entry name" value="Exo_endo_phos"/>
    <property type="match status" value="1"/>
</dbReference>
<reference evidence="2 3" key="1">
    <citation type="submission" date="2019-02" db="EMBL/GenBank/DDBJ databases">
        <title>Draft Genome Sequence of Streptomyces sp. AM-2504, identified by 16S rRNA comparative analysis as a Streptomyces Kasugaensis strain.</title>
        <authorList>
            <person name="Napolioni V."/>
            <person name="Giuliodori A.M."/>
            <person name="Spurio R."/>
            <person name="Fabbretti A."/>
        </authorList>
    </citation>
    <scope>NUCLEOTIDE SEQUENCE [LARGE SCALE GENOMIC DNA]</scope>
    <source>
        <strain evidence="2 3">AM-2504</strain>
    </source>
</reference>
<keyword evidence="2" id="KW-0255">Endonuclease</keyword>
<gene>
    <name evidence="2" type="ORF">EYS09_24555</name>
</gene>
<protein>
    <submittedName>
        <fullName evidence="2">Endonuclease/exonuclease/phosphatase family protein</fullName>
    </submittedName>
</protein>
<evidence type="ECO:0000313" key="2">
    <source>
        <dbReference type="EMBL" id="TBO57078.1"/>
    </source>
</evidence>
<accession>A0A4Q9HQ77</accession>
<keyword evidence="2" id="KW-0378">Hydrolase</keyword>
<dbReference type="EMBL" id="SIXH01000261">
    <property type="protein sequence ID" value="TBO57078.1"/>
    <property type="molecule type" value="Genomic_DNA"/>
</dbReference>
<dbReference type="RefSeq" id="WP_131124869.1">
    <property type="nucleotide sequence ID" value="NZ_SIXH01000261.1"/>
</dbReference>
<keyword evidence="2" id="KW-0540">Nuclease</keyword>
<dbReference type="GO" id="GO:0004527">
    <property type="term" value="F:exonuclease activity"/>
    <property type="evidence" value="ECO:0007669"/>
    <property type="project" value="UniProtKB-KW"/>
</dbReference>
<feature type="domain" description="Endonuclease/exonuclease/phosphatase" evidence="1">
    <location>
        <begin position="8"/>
        <end position="265"/>
    </location>
</feature>
<proteinExistence type="predicted"/>
<sequence length="274" mass="30994">MYPRTRFCTYNLLLGGSDESRLRKQESLLTDISPDVLALQECALGDEAGHTRLRLMAERLGMAIVTMARSAGNEKNFTALLYRPSKFRVVTWRLRGIDVFHHSLIEALMRPVGASDSERDFLAFATHLSWADGESRLREARRLTDYGGKFPGTPGRAVLLMDSNVPDREPESWDLVPRNLWPRYRLVNDDGTFGPADERALRVLLGVGWTDPATLTGQGRAATVGYYYANETAEFRLDHILTAGDWDVRGYRTHDTEELRTLSDHLPVTLDIRL</sequence>
<comment type="caution">
    <text evidence="2">The sequence shown here is derived from an EMBL/GenBank/DDBJ whole genome shotgun (WGS) entry which is preliminary data.</text>
</comment>
<dbReference type="Gene3D" id="3.60.10.10">
    <property type="entry name" value="Endonuclease/exonuclease/phosphatase"/>
    <property type="match status" value="1"/>
</dbReference>
<dbReference type="GO" id="GO:0004519">
    <property type="term" value="F:endonuclease activity"/>
    <property type="evidence" value="ECO:0007669"/>
    <property type="project" value="UniProtKB-KW"/>
</dbReference>
<evidence type="ECO:0000259" key="1">
    <source>
        <dbReference type="Pfam" id="PF03372"/>
    </source>
</evidence>
<dbReference type="SUPFAM" id="SSF56219">
    <property type="entry name" value="DNase I-like"/>
    <property type="match status" value="1"/>
</dbReference>
<organism evidence="2 3">
    <name type="scientific">Streptomyces kasugaensis</name>
    <dbReference type="NCBI Taxonomy" id="1946"/>
    <lineage>
        <taxon>Bacteria</taxon>
        <taxon>Bacillati</taxon>
        <taxon>Actinomycetota</taxon>
        <taxon>Actinomycetes</taxon>
        <taxon>Kitasatosporales</taxon>
        <taxon>Streptomycetaceae</taxon>
        <taxon>Streptomyces</taxon>
    </lineage>
</organism>
<dbReference type="InterPro" id="IPR005135">
    <property type="entry name" value="Endo/exonuclease/phosphatase"/>
</dbReference>
<evidence type="ECO:0000313" key="3">
    <source>
        <dbReference type="Proteomes" id="UP000292452"/>
    </source>
</evidence>
<keyword evidence="2" id="KW-0269">Exonuclease</keyword>
<name>A0A4Q9HQ77_STRKA</name>
<keyword evidence="3" id="KW-1185">Reference proteome</keyword>
<dbReference type="Proteomes" id="UP000292452">
    <property type="component" value="Unassembled WGS sequence"/>
</dbReference>
<dbReference type="AlphaFoldDB" id="A0A4Q9HQ77"/>